<reference evidence="9 10" key="1">
    <citation type="submission" date="2020-04" db="EMBL/GenBank/DDBJ databases">
        <title>Draft Genome Sequence of Streptomyces morookaense DSM 40503, an 8-azaguanine-producing strain.</title>
        <authorList>
            <person name="Qi J."/>
            <person name="Gao J.-M."/>
        </authorList>
    </citation>
    <scope>NUCLEOTIDE SEQUENCE [LARGE SCALE GENOMIC DNA]</scope>
    <source>
        <strain evidence="9 10">DSM 40503</strain>
    </source>
</reference>
<dbReference type="EMBL" id="JABBXF010000047">
    <property type="protein sequence ID" value="NVK80195.1"/>
    <property type="molecule type" value="Genomic_DNA"/>
</dbReference>
<dbReference type="GO" id="GO:0033539">
    <property type="term" value="P:fatty acid beta-oxidation using acyl-CoA dehydrogenase"/>
    <property type="evidence" value="ECO:0007669"/>
    <property type="project" value="TreeGrafter"/>
</dbReference>
<dbReference type="InterPro" id="IPR050741">
    <property type="entry name" value="Acyl-CoA_dehydrogenase"/>
</dbReference>
<dbReference type="Proteomes" id="UP000587462">
    <property type="component" value="Unassembled WGS sequence"/>
</dbReference>
<sequence>MRMSEDEVAGLVRSRWGELLAEVGDGAVERYAEGVPVPRRAFAAAGALGLQAFALEADAVTWGRVLEEIGYLCADPAFATVVSIHTGIAGLLRATGDEHLADAYAVPISRGECLPALAFSEGTDLLSMRTELTASGPDFRLTGRKGFITGGLLADVFLTYAATGQGDLAACLVAADDDGVEVEPAHAAGFRTAGAASVTFEDVRIPAARVLAPADGLSHAQQYLNARRVVIASFTTGQIRRLLEGTVARLRETVRYGQPLMDLPNVQAAVGRMYIAVEASRAIVHRALSRLDAGTGDPVFDPVVSAAKHHVTEQALAALNEAFRVLGGHAYFGDPRYGMFLREVHGLLAGAGTQDLLEINLGMCAATCAARKGGNPT</sequence>
<keyword evidence="5 6" id="KW-0560">Oxidoreductase</keyword>
<name>A0A7Y7B700_STRMO</name>
<accession>A0A7Y7B700</accession>
<dbReference type="RefSeq" id="WP_171083866.1">
    <property type="nucleotide sequence ID" value="NZ_BNBU01000004.1"/>
</dbReference>
<dbReference type="InterPro" id="IPR009100">
    <property type="entry name" value="AcylCoA_DH/oxidase_NM_dom_sf"/>
</dbReference>
<dbReference type="InterPro" id="IPR009075">
    <property type="entry name" value="AcylCo_DH/oxidase_C"/>
</dbReference>
<keyword evidence="4 6" id="KW-0274">FAD</keyword>
<dbReference type="Pfam" id="PF02770">
    <property type="entry name" value="Acyl-CoA_dh_M"/>
    <property type="match status" value="1"/>
</dbReference>
<dbReference type="Gene3D" id="2.40.110.10">
    <property type="entry name" value="Butyryl-CoA Dehydrogenase, subunit A, domain 2"/>
    <property type="match status" value="1"/>
</dbReference>
<keyword evidence="3 6" id="KW-0285">Flavoprotein</keyword>
<feature type="domain" description="Acyl-CoA dehydrogenase/oxidase C-terminal" evidence="7">
    <location>
        <begin position="215"/>
        <end position="357"/>
    </location>
</feature>
<evidence type="ECO:0000256" key="1">
    <source>
        <dbReference type="ARBA" id="ARBA00001974"/>
    </source>
</evidence>
<proteinExistence type="inferred from homology"/>
<dbReference type="SUPFAM" id="SSF47203">
    <property type="entry name" value="Acyl-CoA dehydrogenase C-terminal domain-like"/>
    <property type="match status" value="1"/>
</dbReference>
<dbReference type="PANTHER" id="PTHR48083:SF2">
    <property type="entry name" value="MEDIUM-CHAIN SPECIFIC ACYL-COA DEHYDROGENASE, MITOCHONDRIAL"/>
    <property type="match status" value="1"/>
</dbReference>
<evidence type="ECO:0000313" key="10">
    <source>
        <dbReference type="Proteomes" id="UP000587462"/>
    </source>
</evidence>
<dbReference type="InterPro" id="IPR046373">
    <property type="entry name" value="Acyl-CoA_Oxase/DH_mid-dom_sf"/>
</dbReference>
<dbReference type="CDD" id="cd00567">
    <property type="entry name" value="ACAD"/>
    <property type="match status" value="1"/>
</dbReference>
<dbReference type="InterPro" id="IPR036250">
    <property type="entry name" value="AcylCo_DH-like_C"/>
</dbReference>
<evidence type="ECO:0000313" key="9">
    <source>
        <dbReference type="EMBL" id="NVK80195.1"/>
    </source>
</evidence>
<dbReference type="PANTHER" id="PTHR48083">
    <property type="entry name" value="MEDIUM-CHAIN SPECIFIC ACYL-COA DEHYDROGENASE, MITOCHONDRIAL-RELATED"/>
    <property type="match status" value="1"/>
</dbReference>
<keyword evidence="10" id="KW-1185">Reference proteome</keyword>
<evidence type="ECO:0000256" key="3">
    <source>
        <dbReference type="ARBA" id="ARBA00022630"/>
    </source>
</evidence>
<dbReference type="Gene3D" id="1.10.540.10">
    <property type="entry name" value="Acyl-CoA dehydrogenase/oxidase, N-terminal domain"/>
    <property type="match status" value="1"/>
</dbReference>
<dbReference type="Pfam" id="PF00441">
    <property type="entry name" value="Acyl-CoA_dh_1"/>
    <property type="match status" value="1"/>
</dbReference>
<dbReference type="SUPFAM" id="SSF56645">
    <property type="entry name" value="Acyl-CoA dehydrogenase NM domain-like"/>
    <property type="match status" value="1"/>
</dbReference>
<dbReference type="GO" id="GO:0003995">
    <property type="term" value="F:acyl-CoA dehydrogenase activity"/>
    <property type="evidence" value="ECO:0007669"/>
    <property type="project" value="TreeGrafter"/>
</dbReference>
<dbReference type="GO" id="GO:0005737">
    <property type="term" value="C:cytoplasm"/>
    <property type="evidence" value="ECO:0007669"/>
    <property type="project" value="TreeGrafter"/>
</dbReference>
<comment type="caution">
    <text evidence="9">The sequence shown here is derived from an EMBL/GenBank/DDBJ whole genome shotgun (WGS) entry which is preliminary data.</text>
</comment>
<evidence type="ECO:0000256" key="6">
    <source>
        <dbReference type="RuleBase" id="RU362125"/>
    </source>
</evidence>
<protein>
    <submittedName>
        <fullName evidence="9">Acyl-CoA dehydrogenase</fullName>
    </submittedName>
</protein>
<dbReference type="InterPro" id="IPR006091">
    <property type="entry name" value="Acyl-CoA_Oxase/DH_mid-dom"/>
</dbReference>
<evidence type="ECO:0000256" key="4">
    <source>
        <dbReference type="ARBA" id="ARBA00022827"/>
    </source>
</evidence>
<evidence type="ECO:0000259" key="8">
    <source>
        <dbReference type="Pfam" id="PF02770"/>
    </source>
</evidence>
<comment type="similarity">
    <text evidence="2 6">Belongs to the acyl-CoA dehydrogenase family.</text>
</comment>
<comment type="cofactor">
    <cofactor evidence="1 6">
        <name>FAD</name>
        <dbReference type="ChEBI" id="CHEBI:57692"/>
    </cofactor>
</comment>
<evidence type="ECO:0000259" key="7">
    <source>
        <dbReference type="Pfam" id="PF00441"/>
    </source>
</evidence>
<evidence type="ECO:0000256" key="5">
    <source>
        <dbReference type="ARBA" id="ARBA00023002"/>
    </source>
</evidence>
<organism evidence="9 10">
    <name type="scientific">Streptomyces morookaense</name>
    <name type="common">Streptoverticillium morookaense</name>
    <dbReference type="NCBI Taxonomy" id="1970"/>
    <lineage>
        <taxon>Bacteria</taxon>
        <taxon>Bacillati</taxon>
        <taxon>Actinomycetota</taxon>
        <taxon>Actinomycetes</taxon>
        <taxon>Kitasatosporales</taxon>
        <taxon>Streptomycetaceae</taxon>
        <taxon>Streptomyces</taxon>
    </lineage>
</organism>
<evidence type="ECO:0000256" key="2">
    <source>
        <dbReference type="ARBA" id="ARBA00009347"/>
    </source>
</evidence>
<gene>
    <name evidence="9" type="ORF">HG542_21380</name>
</gene>
<dbReference type="InterPro" id="IPR037069">
    <property type="entry name" value="AcylCoA_DH/ox_N_sf"/>
</dbReference>
<feature type="domain" description="Acyl-CoA oxidase/dehydrogenase middle" evidence="8">
    <location>
        <begin position="121"/>
        <end position="203"/>
    </location>
</feature>
<dbReference type="AlphaFoldDB" id="A0A7Y7B700"/>
<dbReference type="GO" id="GO:0050660">
    <property type="term" value="F:flavin adenine dinucleotide binding"/>
    <property type="evidence" value="ECO:0007669"/>
    <property type="project" value="InterPro"/>
</dbReference>
<dbReference type="Gene3D" id="1.20.140.10">
    <property type="entry name" value="Butyryl-CoA Dehydrogenase, subunit A, domain 3"/>
    <property type="match status" value="1"/>
</dbReference>